<proteinExistence type="predicted"/>
<organism evidence="4 5">
    <name type="scientific">Podospora aff. communis PSN243</name>
    <dbReference type="NCBI Taxonomy" id="3040156"/>
    <lineage>
        <taxon>Eukaryota</taxon>
        <taxon>Fungi</taxon>
        <taxon>Dikarya</taxon>
        <taxon>Ascomycota</taxon>
        <taxon>Pezizomycotina</taxon>
        <taxon>Sordariomycetes</taxon>
        <taxon>Sordariomycetidae</taxon>
        <taxon>Sordariales</taxon>
        <taxon>Podosporaceae</taxon>
        <taxon>Podospora</taxon>
    </lineage>
</organism>
<evidence type="ECO:0000313" key="5">
    <source>
        <dbReference type="Proteomes" id="UP001321760"/>
    </source>
</evidence>
<keyword evidence="5" id="KW-1185">Reference proteome</keyword>
<dbReference type="InterPro" id="IPR036291">
    <property type="entry name" value="NAD(P)-bd_dom_sf"/>
</dbReference>
<name>A0AAV9GEJ2_9PEZI</name>
<dbReference type="Pfam" id="PF05368">
    <property type="entry name" value="NmrA"/>
    <property type="match status" value="1"/>
</dbReference>
<accession>A0AAV9GEJ2</accession>
<dbReference type="PANTHER" id="PTHR47706">
    <property type="entry name" value="NMRA-LIKE FAMILY PROTEIN"/>
    <property type="match status" value="1"/>
</dbReference>
<dbReference type="InterPro" id="IPR045312">
    <property type="entry name" value="PCBER-like"/>
</dbReference>
<gene>
    <name evidence="4" type="ORF">QBC34DRAFT_305288</name>
</gene>
<dbReference type="EMBL" id="MU865958">
    <property type="protein sequence ID" value="KAK4446292.1"/>
    <property type="molecule type" value="Genomic_DNA"/>
</dbReference>
<feature type="domain" description="NmrA-like" evidence="3">
    <location>
        <begin position="4"/>
        <end position="133"/>
    </location>
</feature>
<dbReference type="InterPro" id="IPR008030">
    <property type="entry name" value="NmrA-like"/>
</dbReference>
<comment type="caution">
    <text evidence="4">The sequence shown here is derived from an EMBL/GenBank/DDBJ whole genome shotgun (WGS) entry which is preliminary data.</text>
</comment>
<dbReference type="AlphaFoldDB" id="A0AAV9GEJ2"/>
<sequence length="300" mass="31833">MTIQTVAVVGASGNVGAPTVQALLAAGYTVTAITRPTSTATFPPSVKVLKTDLSSLSSLTSAFQGQDAVVVTTATSEVSAQTILVDAAVAAGVKRFIPSEFGHAIPRLSGGLATILSAKGKVGGYIAEKSKEHPEFSWTAIATSPFFDWGLDHGFWGINVEERTARVVDSGEEVVSTSTLGFVAGAVVAVLQREEETRNKVVEVVEFGVSQKEVLRVLEEEMGVEFKVEGVSGRELGKAGEEKLGKGDVWGAFFDLLLAWNFTDGGDHAVREEELANGWLGLKGQTVREAVREYVKSRTD</sequence>
<reference evidence="4" key="2">
    <citation type="submission" date="2023-05" db="EMBL/GenBank/DDBJ databases">
        <authorList>
            <consortium name="Lawrence Berkeley National Laboratory"/>
            <person name="Steindorff A."/>
            <person name="Hensen N."/>
            <person name="Bonometti L."/>
            <person name="Westerberg I."/>
            <person name="Brannstrom I.O."/>
            <person name="Guillou S."/>
            <person name="Cros-Aarteil S."/>
            <person name="Calhoun S."/>
            <person name="Haridas S."/>
            <person name="Kuo A."/>
            <person name="Mondo S."/>
            <person name="Pangilinan J."/>
            <person name="Riley R."/>
            <person name="Labutti K."/>
            <person name="Andreopoulos B."/>
            <person name="Lipzen A."/>
            <person name="Chen C."/>
            <person name="Yanf M."/>
            <person name="Daum C."/>
            <person name="Ng V."/>
            <person name="Clum A."/>
            <person name="Ohm R."/>
            <person name="Martin F."/>
            <person name="Silar P."/>
            <person name="Natvig D."/>
            <person name="Lalanne C."/>
            <person name="Gautier V."/>
            <person name="Ament-Velasquez S.L."/>
            <person name="Kruys A."/>
            <person name="Hutchinson M.I."/>
            <person name="Powell A.J."/>
            <person name="Barry K."/>
            <person name="Miller A.N."/>
            <person name="Grigoriev I.V."/>
            <person name="Debuchy R."/>
            <person name="Gladieux P."/>
            <person name="Thoren M.H."/>
            <person name="Johannesson H."/>
        </authorList>
    </citation>
    <scope>NUCLEOTIDE SEQUENCE</scope>
    <source>
        <strain evidence="4">PSN243</strain>
    </source>
</reference>
<dbReference type="GO" id="GO:0016491">
    <property type="term" value="F:oxidoreductase activity"/>
    <property type="evidence" value="ECO:0007669"/>
    <property type="project" value="UniProtKB-KW"/>
</dbReference>
<evidence type="ECO:0000256" key="2">
    <source>
        <dbReference type="ARBA" id="ARBA00023002"/>
    </source>
</evidence>
<dbReference type="CDD" id="cd05259">
    <property type="entry name" value="PCBER_SDR_a"/>
    <property type="match status" value="1"/>
</dbReference>
<evidence type="ECO:0000259" key="3">
    <source>
        <dbReference type="Pfam" id="PF05368"/>
    </source>
</evidence>
<evidence type="ECO:0000256" key="1">
    <source>
        <dbReference type="ARBA" id="ARBA00022857"/>
    </source>
</evidence>
<dbReference type="InterPro" id="IPR051609">
    <property type="entry name" value="NmrA/Isoflavone_reductase-like"/>
</dbReference>
<evidence type="ECO:0000313" key="4">
    <source>
        <dbReference type="EMBL" id="KAK4446292.1"/>
    </source>
</evidence>
<dbReference type="PANTHER" id="PTHR47706:SF10">
    <property type="entry name" value="NMRA-LIKE DOMAIN-CONTAINING PROTEIN"/>
    <property type="match status" value="1"/>
</dbReference>
<protein>
    <submittedName>
        <fullName evidence="4">Isoflavone reductase</fullName>
    </submittedName>
</protein>
<dbReference type="Gene3D" id="3.40.50.720">
    <property type="entry name" value="NAD(P)-binding Rossmann-like Domain"/>
    <property type="match status" value="1"/>
</dbReference>
<dbReference type="SUPFAM" id="SSF51735">
    <property type="entry name" value="NAD(P)-binding Rossmann-fold domains"/>
    <property type="match status" value="1"/>
</dbReference>
<keyword evidence="1" id="KW-0521">NADP</keyword>
<reference evidence="4" key="1">
    <citation type="journal article" date="2023" name="Mol. Phylogenet. Evol.">
        <title>Genome-scale phylogeny and comparative genomics of the fungal order Sordariales.</title>
        <authorList>
            <person name="Hensen N."/>
            <person name="Bonometti L."/>
            <person name="Westerberg I."/>
            <person name="Brannstrom I.O."/>
            <person name="Guillou S."/>
            <person name="Cros-Aarteil S."/>
            <person name="Calhoun S."/>
            <person name="Haridas S."/>
            <person name="Kuo A."/>
            <person name="Mondo S."/>
            <person name="Pangilinan J."/>
            <person name="Riley R."/>
            <person name="LaButti K."/>
            <person name="Andreopoulos B."/>
            <person name="Lipzen A."/>
            <person name="Chen C."/>
            <person name="Yan M."/>
            <person name="Daum C."/>
            <person name="Ng V."/>
            <person name="Clum A."/>
            <person name="Steindorff A."/>
            <person name="Ohm R.A."/>
            <person name="Martin F."/>
            <person name="Silar P."/>
            <person name="Natvig D.O."/>
            <person name="Lalanne C."/>
            <person name="Gautier V."/>
            <person name="Ament-Velasquez S.L."/>
            <person name="Kruys A."/>
            <person name="Hutchinson M.I."/>
            <person name="Powell A.J."/>
            <person name="Barry K."/>
            <person name="Miller A.N."/>
            <person name="Grigoriev I.V."/>
            <person name="Debuchy R."/>
            <person name="Gladieux P."/>
            <person name="Hiltunen Thoren M."/>
            <person name="Johannesson H."/>
        </authorList>
    </citation>
    <scope>NUCLEOTIDE SEQUENCE</scope>
    <source>
        <strain evidence="4">PSN243</strain>
    </source>
</reference>
<dbReference type="Proteomes" id="UP001321760">
    <property type="component" value="Unassembled WGS sequence"/>
</dbReference>
<keyword evidence="2" id="KW-0560">Oxidoreductase</keyword>